<accession>A0ACB8FFZ8</accession>
<proteinExistence type="predicted"/>
<reference evidence="1" key="1">
    <citation type="submission" date="2021-08" db="EMBL/GenBank/DDBJ databases">
        <title>The first chromosome-level gecko genome reveals the dynamic sex chromosomes of Neotropical dwarf geckos (Sphaerodactylidae: Sphaerodactylus).</title>
        <authorList>
            <person name="Pinto B.J."/>
            <person name="Keating S.E."/>
            <person name="Gamble T."/>
        </authorList>
    </citation>
    <scope>NUCLEOTIDE SEQUENCE</scope>
    <source>
        <strain evidence="1">TG3544</strain>
    </source>
</reference>
<keyword evidence="2" id="KW-1185">Reference proteome</keyword>
<sequence length="357" mass="39922">MGRRRRCRDAAVRGTGGSSAASKRSAAQRGYTDDRFVLRLVPGAARRAPAVHRGYYIRARAVGHCATAFLQAPAGGRRQILSLGAGLDSLYFCLKAQGLLGGVTFFEVDFPDVARHKAALIATQEELAAVAGHRTSQQESGAVHLAGEDYRLLGVDLAQLPQLEEALSGAGLDPRVPTMLLAEVVLTYMEVGRSDALIEWAARHFAQAWFVLYEQIHPGDPFGRVMQNHFRRCNSQLCSLAQYSDLKAQRRRFLQKGWAECHAVDMNEFFDCFVSGEERRRIQALEPFDEFEVIRDLLPLQLRIPWLCGNGACVGLHGRDGNHWPETIRPLLLAHRTARDPDHRRLRQPRWPSLPPD</sequence>
<comment type="caution">
    <text evidence="1">The sequence shown here is derived from an EMBL/GenBank/DDBJ whole genome shotgun (WGS) entry which is preliminary data.</text>
</comment>
<dbReference type="EMBL" id="CM037617">
    <property type="protein sequence ID" value="KAH8004182.1"/>
    <property type="molecule type" value="Genomic_DNA"/>
</dbReference>
<name>A0ACB8FFZ8_9SAUR</name>
<organism evidence="1 2">
    <name type="scientific">Sphaerodactylus townsendi</name>
    <dbReference type="NCBI Taxonomy" id="933632"/>
    <lineage>
        <taxon>Eukaryota</taxon>
        <taxon>Metazoa</taxon>
        <taxon>Chordata</taxon>
        <taxon>Craniata</taxon>
        <taxon>Vertebrata</taxon>
        <taxon>Euteleostomi</taxon>
        <taxon>Lepidosauria</taxon>
        <taxon>Squamata</taxon>
        <taxon>Bifurcata</taxon>
        <taxon>Gekkota</taxon>
        <taxon>Sphaerodactylidae</taxon>
        <taxon>Sphaerodactylus</taxon>
    </lineage>
</organism>
<protein>
    <submittedName>
        <fullName evidence="1">Uncharacterized protein</fullName>
    </submittedName>
</protein>
<evidence type="ECO:0000313" key="2">
    <source>
        <dbReference type="Proteomes" id="UP000827872"/>
    </source>
</evidence>
<gene>
    <name evidence="1" type="ORF">K3G42_004348</name>
</gene>
<dbReference type="Proteomes" id="UP000827872">
    <property type="component" value="Linkage Group LG04"/>
</dbReference>
<evidence type="ECO:0000313" key="1">
    <source>
        <dbReference type="EMBL" id="KAH8004182.1"/>
    </source>
</evidence>